<keyword evidence="2" id="KW-1185">Reference proteome</keyword>
<sequence>MSDTRARLPVQRLAAFSSGARGGDPAGVVLAGALPEDATMQAIAAEVGFSE</sequence>
<dbReference type="SUPFAM" id="SSF54506">
    <property type="entry name" value="Diaminopimelate epimerase-like"/>
    <property type="match status" value="1"/>
</dbReference>
<name>A0A4S2GQL5_9PROT</name>
<dbReference type="Gene3D" id="3.10.310.10">
    <property type="entry name" value="Diaminopimelate Epimerase, Chain A, domain 1"/>
    <property type="match status" value="1"/>
</dbReference>
<evidence type="ECO:0000313" key="1">
    <source>
        <dbReference type="EMBL" id="TGY85177.1"/>
    </source>
</evidence>
<dbReference type="AlphaFoldDB" id="A0A4S2GQL5"/>
<evidence type="ECO:0000313" key="2">
    <source>
        <dbReference type="Proteomes" id="UP000308054"/>
    </source>
</evidence>
<organism evidence="1 2">
    <name type="scientific">Marinicauda algicola</name>
    <dbReference type="NCBI Taxonomy" id="2029849"/>
    <lineage>
        <taxon>Bacteria</taxon>
        <taxon>Pseudomonadati</taxon>
        <taxon>Pseudomonadota</taxon>
        <taxon>Alphaproteobacteria</taxon>
        <taxon>Maricaulales</taxon>
        <taxon>Maricaulaceae</taxon>
        <taxon>Marinicauda</taxon>
    </lineage>
</organism>
<protein>
    <submittedName>
        <fullName evidence="1">PhzF family phenazine biosynthesis protein</fullName>
    </submittedName>
</protein>
<comment type="caution">
    <text evidence="1">The sequence shown here is derived from an EMBL/GenBank/DDBJ whole genome shotgun (WGS) entry which is preliminary data.</text>
</comment>
<accession>A0A4S2GQL5</accession>
<feature type="non-terminal residue" evidence="1">
    <location>
        <position position="51"/>
    </location>
</feature>
<gene>
    <name evidence="1" type="ORF">E5163_16890</name>
</gene>
<dbReference type="Proteomes" id="UP000308054">
    <property type="component" value="Unassembled WGS sequence"/>
</dbReference>
<dbReference type="EMBL" id="SRXW01000095">
    <property type="protein sequence ID" value="TGY85177.1"/>
    <property type="molecule type" value="Genomic_DNA"/>
</dbReference>
<reference evidence="1 2" key="1">
    <citation type="journal article" date="2017" name="Int. J. Syst. Evol. Microbiol.">
        <title>Marinicauda algicola sp. nov., isolated from a marine red alga Rhodosorus marinus.</title>
        <authorList>
            <person name="Jeong S.E."/>
            <person name="Jeon S.H."/>
            <person name="Chun B.H."/>
            <person name="Kim D.W."/>
            <person name="Jeon C.O."/>
        </authorList>
    </citation>
    <scope>NUCLEOTIDE SEQUENCE [LARGE SCALE GENOMIC DNA]</scope>
    <source>
        <strain evidence="1 2">JCM 31718</strain>
    </source>
</reference>
<proteinExistence type="predicted"/>